<dbReference type="RefSeq" id="WP_371394213.1">
    <property type="nucleotide sequence ID" value="NZ_CP163421.1"/>
</dbReference>
<comment type="caution">
    <text evidence="3">The sequence shown here is derived from an EMBL/GenBank/DDBJ whole genome shotgun (WGS) entry which is preliminary data.</text>
</comment>
<keyword evidence="2" id="KW-0472">Membrane</keyword>
<feature type="region of interest" description="Disordered" evidence="1">
    <location>
        <begin position="230"/>
        <end position="252"/>
    </location>
</feature>
<feature type="transmembrane region" description="Helical" evidence="2">
    <location>
        <begin position="139"/>
        <end position="160"/>
    </location>
</feature>
<organism evidence="3 4">
    <name type="scientific">Glycocaulis abyssi</name>
    <dbReference type="NCBI Taxonomy" id="1433403"/>
    <lineage>
        <taxon>Bacteria</taxon>
        <taxon>Pseudomonadati</taxon>
        <taxon>Pseudomonadota</taxon>
        <taxon>Alphaproteobacteria</taxon>
        <taxon>Maricaulales</taxon>
        <taxon>Maricaulaceae</taxon>
        <taxon>Glycocaulis</taxon>
    </lineage>
</organism>
<dbReference type="Proteomes" id="UP001596024">
    <property type="component" value="Unassembled WGS sequence"/>
</dbReference>
<reference evidence="4" key="1">
    <citation type="journal article" date="2019" name="Int. J. Syst. Evol. Microbiol.">
        <title>The Global Catalogue of Microorganisms (GCM) 10K type strain sequencing project: providing services to taxonomists for standard genome sequencing and annotation.</title>
        <authorList>
            <consortium name="The Broad Institute Genomics Platform"/>
            <consortium name="The Broad Institute Genome Sequencing Center for Infectious Disease"/>
            <person name="Wu L."/>
            <person name="Ma J."/>
        </authorList>
    </citation>
    <scope>NUCLEOTIDE SEQUENCE [LARGE SCALE GENOMIC DNA]</scope>
    <source>
        <strain evidence="4">CCUG 62981</strain>
    </source>
</reference>
<keyword evidence="2" id="KW-0812">Transmembrane</keyword>
<evidence type="ECO:0000313" key="3">
    <source>
        <dbReference type="EMBL" id="MFC4726505.1"/>
    </source>
</evidence>
<keyword evidence="4" id="KW-1185">Reference proteome</keyword>
<proteinExistence type="predicted"/>
<keyword evidence="2" id="KW-1133">Transmembrane helix</keyword>
<evidence type="ECO:0000256" key="1">
    <source>
        <dbReference type="SAM" id="MobiDB-lite"/>
    </source>
</evidence>
<accession>A0ABV9NF80</accession>
<evidence type="ECO:0000313" key="4">
    <source>
        <dbReference type="Proteomes" id="UP001596024"/>
    </source>
</evidence>
<feature type="compositionally biased region" description="Basic and acidic residues" evidence="1">
    <location>
        <begin position="240"/>
        <end position="252"/>
    </location>
</feature>
<evidence type="ECO:0000256" key="2">
    <source>
        <dbReference type="SAM" id="Phobius"/>
    </source>
</evidence>
<dbReference type="EMBL" id="JBHSGQ010000016">
    <property type="protein sequence ID" value="MFC4726505.1"/>
    <property type="molecule type" value="Genomic_DNA"/>
</dbReference>
<protein>
    <submittedName>
        <fullName evidence="3">Uncharacterized protein</fullName>
    </submittedName>
</protein>
<gene>
    <name evidence="3" type="ORF">ACFPB0_14535</name>
</gene>
<sequence>MSLATRSKAFREALSSLAAGVIDDAGTLAGLKPFKGEYVIIDAWLPVPRLRAARRLVAADPAAWCPLHESEAVIGVAGPVELAALPPWRYRVAIARRVDLLSPDGRALRERRLVDEATGLTMTLPAPRRSLAPGEAQRLLAVLVLFLSLSWALAGAAVFLENSAAATTASARALAVSAGSSREDARSHHAAALHDIIIRQEEEPVSAITISGSEVRLTLPDGSVLVPAEFENGAAQGSGAEREQTGLRGEEP</sequence>
<name>A0ABV9NF80_9PROT</name>